<dbReference type="InterPro" id="IPR004360">
    <property type="entry name" value="Glyas_Fos-R_dOase_dom"/>
</dbReference>
<dbReference type="InterPro" id="IPR029068">
    <property type="entry name" value="Glyas_Bleomycin-R_OHBP_Dase"/>
</dbReference>
<evidence type="ECO:0000259" key="1">
    <source>
        <dbReference type="PROSITE" id="PS51819"/>
    </source>
</evidence>
<dbReference type="Pfam" id="PF00903">
    <property type="entry name" value="Glyoxalase"/>
    <property type="match status" value="1"/>
</dbReference>
<gene>
    <name evidence="2" type="ORF">RBB81_16950</name>
</gene>
<dbReference type="InterPro" id="IPR037523">
    <property type="entry name" value="VOC_core"/>
</dbReference>
<sequence>MPNIENLKKQAKQYLRWHRERYYPVAAQIRAALPRFRHIGDVQILESSFRLADAQELVARQMGFDGWQALKSGADAMTDEPRQTTSRPVLSSIEAQLFVANIKSSCDFYRGKLGFAVEFVYGDPPYYGQVFRDNARLNLKLVCEPVFAGDIRKREHLLSASIAVATAMEIKELFLSYQAAGVSFHQTLKREPWGAKTFVVSDPDENLILFAGPEAD</sequence>
<reference evidence="2" key="2">
    <citation type="journal article" date="2024" name="Environ. Microbiol.">
        <title>Genome analysis and description of Tunturibacter gen. nov. expands the diversity of Terriglobia in tundra soils.</title>
        <authorList>
            <person name="Messyasz A."/>
            <person name="Mannisto M.K."/>
            <person name="Kerkhof L.J."/>
            <person name="Haggblom M.M."/>
        </authorList>
    </citation>
    <scope>NUCLEOTIDE SEQUENCE</scope>
    <source>
        <strain evidence="2">M8UP39</strain>
    </source>
</reference>
<organism evidence="2">
    <name type="scientific">Tunturiibacter gelidiferens</name>
    <dbReference type="NCBI Taxonomy" id="3069689"/>
    <lineage>
        <taxon>Bacteria</taxon>
        <taxon>Pseudomonadati</taxon>
        <taxon>Acidobacteriota</taxon>
        <taxon>Terriglobia</taxon>
        <taxon>Terriglobales</taxon>
        <taxon>Acidobacteriaceae</taxon>
        <taxon>Tunturiibacter</taxon>
    </lineage>
</organism>
<dbReference type="PROSITE" id="PS51819">
    <property type="entry name" value="VOC"/>
    <property type="match status" value="1"/>
</dbReference>
<name>A0AAU7YXG0_9BACT</name>
<dbReference type="EMBL" id="CP132938">
    <property type="protein sequence ID" value="XCB21262.1"/>
    <property type="molecule type" value="Genomic_DNA"/>
</dbReference>
<dbReference type="KEGG" id="tgi:RBB81_16950"/>
<feature type="domain" description="VOC" evidence="1">
    <location>
        <begin position="89"/>
        <end position="213"/>
    </location>
</feature>
<dbReference type="RefSeq" id="WP_353071475.1">
    <property type="nucleotide sequence ID" value="NZ_CP132938.1"/>
</dbReference>
<protein>
    <submittedName>
        <fullName evidence="2">VOC family protein</fullName>
    </submittedName>
</protein>
<reference evidence="2" key="1">
    <citation type="submission" date="2023-08" db="EMBL/GenBank/DDBJ databases">
        <authorList>
            <person name="Messyasz A."/>
            <person name="Mannisto M.K."/>
            <person name="Kerkhof L.J."/>
            <person name="Haggblom M."/>
        </authorList>
    </citation>
    <scope>NUCLEOTIDE SEQUENCE</scope>
    <source>
        <strain evidence="2">M8UP39</strain>
    </source>
</reference>
<accession>A0AAU7YXG0</accession>
<evidence type="ECO:0000313" key="2">
    <source>
        <dbReference type="EMBL" id="XCB21262.1"/>
    </source>
</evidence>
<proteinExistence type="predicted"/>
<dbReference type="Gene3D" id="3.10.180.10">
    <property type="entry name" value="2,3-Dihydroxybiphenyl 1,2-Dioxygenase, domain 1"/>
    <property type="match status" value="1"/>
</dbReference>
<dbReference type="SUPFAM" id="SSF54593">
    <property type="entry name" value="Glyoxalase/Bleomycin resistance protein/Dihydroxybiphenyl dioxygenase"/>
    <property type="match status" value="1"/>
</dbReference>
<dbReference type="AlphaFoldDB" id="A0AAU7YXG0"/>